<dbReference type="OrthoDB" id="5297955at2"/>
<dbReference type="Proteomes" id="UP000000383">
    <property type="component" value="Chromosome"/>
</dbReference>
<dbReference type="EMBL" id="CP002056">
    <property type="protein sequence ID" value="ADI29525.1"/>
    <property type="molecule type" value="Genomic_DNA"/>
</dbReference>
<evidence type="ECO:0000313" key="6">
    <source>
        <dbReference type="Proteomes" id="UP000000383"/>
    </source>
</evidence>
<gene>
    <name evidence="5" type="ordered locus">M301_1141</name>
</gene>
<feature type="region of interest" description="Disordered" evidence="1">
    <location>
        <begin position="32"/>
        <end position="63"/>
    </location>
</feature>
<name>D7DHJ0_METV0</name>
<keyword evidence="3" id="KW-0732">Signal</keyword>
<dbReference type="Gene3D" id="3.10.450.240">
    <property type="match status" value="1"/>
</dbReference>
<dbReference type="AlphaFoldDB" id="D7DHJ0"/>
<feature type="domain" description="Tim44-like" evidence="4">
    <location>
        <begin position="155"/>
        <end position="286"/>
    </location>
</feature>
<protein>
    <submittedName>
        <fullName evidence="5">Import inner membrane translocase subunit Tim44</fullName>
    </submittedName>
</protein>
<keyword evidence="2" id="KW-0472">Membrane</keyword>
<proteinExistence type="predicted"/>
<evidence type="ECO:0000259" key="4">
    <source>
        <dbReference type="SMART" id="SM00978"/>
    </source>
</evidence>
<dbReference type="InterPro" id="IPR032710">
    <property type="entry name" value="NTF2-like_dom_sf"/>
</dbReference>
<organism evidence="5 6">
    <name type="scientific">Methylotenera versatilis (strain 301)</name>
    <dbReference type="NCBI Taxonomy" id="666681"/>
    <lineage>
        <taxon>Bacteria</taxon>
        <taxon>Pseudomonadati</taxon>
        <taxon>Pseudomonadota</taxon>
        <taxon>Betaproteobacteria</taxon>
        <taxon>Nitrosomonadales</taxon>
        <taxon>Methylophilaceae</taxon>
        <taxon>Methylotenera</taxon>
    </lineage>
</organism>
<keyword evidence="2" id="KW-0812">Transmembrane</keyword>
<reference evidence="6" key="1">
    <citation type="submission" date="2010-05" db="EMBL/GenBank/DDBJ databases">
        <title>Complete sequence of Methylotenera sp. 301.</title>
        <authorList>
            <person name="Lucas S."/>
            <person name="Copeland A."/>
            <person name="Lapidus A."/>
            <person name="Cheng J.-F."/>
            <person name="Bruce D."/>
            <person name="Goodwin L."/>
            <person name="Pitluck S."/>
            <person name="Clum A."/>
            <person name="Land M."/>
            <person name="Hauser L."/>
            <person name="Kyrpides N."/>
            <person name="Ivanova N."/>
            <person name="Chistoservova L."/>
            <person name="Kalyuzhnaya M."/>
            <person name="Woyke T."/>
        </authorList>
    </citation>
    <scope>NUCLEOTIDE SEQUENCE [LARGE SCALE GENOMIC DNA]</scope>
    <source>
        <strain evidence="6">301</strain>
    </source>
</reference>
<keyword evidence="2" id="KW-1133">Transmembrane helix</keyword>
<keyword evidence="6" id="KW-1185">Reference proteome</keyword>
<dbReference type="KEGG" id="meh:M301_1141"/>
<evidence type="ECO:0000313" key="5">
    <source>
        <dbReference type="EMBL" id="ADI29525.1"/>
    </source>
</evidence>
<dbReference type="PANTHER" id="PTHR41542:SF1">
    <property type="entry name" value="BLL5807 PROTEIN"/>
    <property type="match status" value="1"/>
</dbReference>
<dbReference type="STRING" id="666681.M301_1141"/>
<evidence type="ECO:0000256" key="1">
    <source>
        <dbReference type="SAM" id="MobiDB-lite"/>
    </source>
</evidence>
<dbReference type="Pfam" id="PF04280">
    <property type="entry name" value="Tim44"/>
    <property type="match status" value="1"/>
</dbReference>
<evidence type="ECO:0000256" key="2">
    <source>
        <dbReference type="SAM" id="Phobius"/>
    </source>
</evidence>
<dbReference type="PANTHER" id="PTHR41542">
    <property type="entry name" value="BLL5807 PROTEIN"/>
    <property type="match status" value="1"/>
</dbReference>
<dbReference type="SMART" id="SM00978">
    <property type="entry name" value="Tim44"/>
    <property type="match status" value="1"/>
</dbReference>
<reference evidence="5 6" key="2">
    <citation type="journal article" date="2011" name="J. Bacteriol.">
        <title>Genomes of three methylotrophs from a single niche uncover genetic and metabolic divergence of Methylophilaceae.</title>
        <authorList>
            <person name="Lapidus A."/>
            <person name="Clum A."/>
            <person name="Labutti K."/>
            <person name="Kaluzhnaya M.G."/>
            <person name="Lim S."/>
            <person name="Beck D.A."/>
            <person name="Glavina Del Rio T."/>
            <person name="Nolan M."/>
            <person name="Mavromatis K."/>
            <person name="Huntemann M."/>
            <person name="Lucas S."/>
            <person name="Lidstrom M.E."/>
            <person name="Ivanova N."/>
            <person name="Chistoserdova L."/>
        </authorList>
    </citation>
    <scope>NUCLEOTIDE SEQUENCE [LARGE SCALE GENOMIC DNA]</scope>
    <source>
        <strain evidence="5 6">301</strain>
    </source>
</reference>
<dbReference type="RefSeq" id="WP_013147841.1">
    <property type="nucleotide sequence ID" value="NC_014207.1"/>
</dbReference>
<feature type="transmembrane region" description="Helical" evidence="2">
    <location>
        <begin position="90"/>
        <end position="111"/>
    </location>
</feature>
<sequence precursor="true">MKKFLTFLMIALMATSLLATVAEAKRFGGGSSFGKQRSMQSQQPRKAQNTQDAQAAPANKPAGNKWMGPLAGLAIGAGLMSMFSGGMGSMGGGFSTILMALLAAGVVMFLISKFKKPQPANNFNPSTVMQYAGESAYNAQDSQSQARSGASGFGANAANSINSNIPPNFPVDSFIRSAKASFIRLQAANDNKDSNDIREYTTPEVFAEITMQMQERGNAVQKTEVIAIQAELLEVNDDAVFSVASVRFTGQLSENNGTPENIDEVWHIQKHLHDENAKWLLAGIQQTNLQ</sequence>
<feature type="chain" id="PRO_5003094421" evidence="3">
    <location>
        <begin position="20"/>
        <end position="290"/>
    </location>
</feature>
<dbReference type="SUPFAM" id="SSF54427">
    <property type="entry name" value="NTF2-like"/>
    <property type="match status" value="1"/>
</dbReference>
<dbReference type="InterPro" id="IPR007379">
    <property type="entry name" value="Tim44-like_dom"/>
</dbReference>
<feature type="compositionally biased region" description="Polar residues" evidence="1">
    <location>
        <begin position="33"/>
        <end position="53"/>
    </location>
</feature>
<feature type="signal peptide" evidence="3">
    <location>
        <begin position="1"/>
        <end position="19"/>
    </location>
</feature>
<dbReference type="eggNOG" id="COG4395">
    <property type="taxonomic scope" value="Bacteria"/>
</dbReference>
<evidence type="ECO:0000256" key="3">
    <source>
        <dbReference type="SAM" id="SignalP"/>
    </source>
</evidence>
<accession>D7DHJ0</accession>
<dbReference type="HOGENOM" id="CLU_052470_0_0_4"/>